<evidence type="ECO:0000256" key="3">
    <source>
        <dbReference type="ARBA" id="ARBA00023125"/>
    </source>
</evidence>
<keyword evidence="3 5" id="KW-0238">DNA-binding</keyword>
<dbReference type="PANTHER" id="PTHR30055">
    <property type="entry name" value="HTH-TYPE TRANSCRIPTIONAL REGULATOR RUTR"/>
    <property type="match status" value="1"/>
</dbReference>
<keyword evidence="4" id="KW-0804">Transcription</keyword>
<dbReference type="InterPro" id="IPR050109">
    <property type="entry name" value="HTH-type_TetR-like_transc_reg"/>
</dbReference>
<keyword evidence="1" id="KW-0678">Repressor</keyword>
<dbReference type="GO" id="GO:0003700">
    <property type="term" value="F:DNA-binding transcription factor activity"/>
    <property type="evidence" value="ECO:0007669"/>
    <property type="project" value="TreeGrafter"/>
</dbReference>
<feature type="domain" description="HTH tetR-type" evidence="6">
    <location>
        <begin position="29"/>
        <end position="89"/>
    </location>
</feature>
<dbReference type="EMBL" id="VCQU01000006">
    <property type="protein sequence ID" value="NMN96874.1"/>
    <property type="molecule type" value="Genomic_DNA"/>
</dbReference>
<dbReference type="InterPro" id="IPR036271">
    <property type="entry name" value="Tet_transcr_reg_TetR-rel_C_sf"/>
</dbReference>
<dbReference type="RefSeq" id="WP_169589266.1">
    <property type="nucleotide sequence ID" value="NZ_VCQU01000006.1"/>
</dbReference>
<dbReference type="PROSITE" id="PS50977">
    <property type="entry name" value="HTH_TETR_2"/>
    <property type="match status" value="1"/>
</dbReference>
<dbReference type="SUPFAM" id="SSF48498">
    <property type="entry name" value="Tetracyclin repressor-like, C-terminal domain"/>
    <property type="match status" value="1"/>
</dbReference>
<sequence>MTDGGNRFAKAHAAAVADLRTRQADALAELRKREILDTASRLFASKGYHQTAIADIAKALQIGHGTVYRYFENKRDILDHIIDDLASRFLATAMLGNAPDAATTISEYRAQVERFAAAFWGLSDTEPAIRMLLHQADSVDPELAERTNGFIRSAALVVAGYLENGQQRGFVRADLDPHATAETVIAIVVGTMVGHRGDDKAARERYTAAAVSLMFDGVTARN</sequence>
<evidence type="ECO:0000313" key="7">
    <source>
        <dbReference type="EMBL" id="NMN96874.1"/>
    </source>
</evidence>
<dbReference type="Gene3D" id="1.10.10.60">
    <property type="entry name" value="Homeodomain-like"/>
    <property type="match status" value="1"/>
</dbReference>
<dbReference type="Gene3D" id="1.10.357.10">
    <property type="entry name" value="Tetracycline Repressor, domain 2"/>
    <property type="match status" value="1"/>
</dbReference>
<proteinExistence type="predicted"/>
<evidence type="ECO:0000259" key="6">
    <source>
        <dbReference type="PROSITE" id="PS50977"/>
    </source>
</evidence>
<dbReference type="PANTHER" id="PTHR30055:SF175">
    <property type="entry name" value="HTH-TYPE TRANSCRIPTIONAL REPRESSOR KSTR2"/>
    <property type="match status" value="1"/>
</dbReference>
<keyword evidence="2" id="KW-0805">Transcription regulation</keyword>
<dbReference type="PRINTS" id="PR00455">
    <property type="entry name" value="HTHTETR"/>
</dbReference>
<keyword evidence="8" id="KW-1185">Reference proteome</keyword>
<protein>
    <submittedName>
        <fullName evidence="7">TetR/AcrR family transcriptional regulator</fullName>
    </submittedName>
</protein>
<dbReference type="GO" id="GO:0000976">
    <property type="term" value="F:transcription cis-regulatory region binding"/>
    <property type="evidence" value="ECO:0007669"/>
    <property type="project" value="TreeGrafter"/>
</dbReference>
<reference evidence="7 8" key="2">
    <citation type="submission" date="2020-06" db="EMBL/GenBank/DDBJ databases">
        <title>Antribacter stalactiti gen. nov., sp. nov., a new member of the family Nacardiaceae isolated from a cave.</title>
        <authorList>
            <person name="Kim I.S."/>
        </authorList>
    </citation>
    <scope>NUCLEOTIDE SEQUENCE [LARGE SCALE GENOMIC DNA]</scope>
    <source>
        <strain evidence="7 8">YC2-7</strain>
    </source>
</reference>
<dbReference type="Pfam" id="PF00440">
    <property type="entry name" value="TetR_N"/>
    <property type="match status" value="1"/>
</dbReference>
<evidence type="ECO:0000256" key="1">
    <source>
        <dbReference type="ARBA" id="ARBA00022491"/>
    </source>
</evidence>
<dbReference type="InterPro" id="IPR001647">
    <property type="entry name" value="HTH_TetR"/>
</dbReference>
<comment type="caution">
    <text evidence="7">The sequence shown here is derived from an EMBL/GenBank/DDBJ whole genome shotgun (WGS) entry which is preliminary data.</text>
</comment>
<evidence type="ECO:0000256" key="5">
    <source>
        <dbReference type="PROSITE-ProRule" id="PRU00335"/>
    </source>
</evidence>
<name>A0A848KII2_9NOCA</name>
<dbReference type="Proteomes" id="UP000535543">
    <property type="component" value="Unassembled WGS sequence"/>
</dbReference>
<dbReference type="AlphaFoldDB" id="A0A848KII2"/>
<evidence type="ECO:0000256" key="2">
    <source>
        <dbReference type="ARBA" id="ARBA00023015"/>
    </source>
</evidence>
<gene>
    <name evidence="7" type="ORF">FGL95_17700</name>
</gene>
<feature type="DNA-binding region" description="H-T-H motif" evidence="5">
    <location>
        <begin position="52"/>
        <end position="71"/>
    </location>
</feature>
<dbReference type="InterPro" id="IPR009057">
    <property type="entry name" value="Homeodomain-like_sf"/>
</dbReference>
<organism evidence="7 8">
    <name type="scientific">Antrihabitans stalactiti</name>
    <dbReference type="NCBI Taxonomy" id="2584121"/>
    <lineage>
        <taxon>Bacteria</taxon>
        <taxon>Bacillati</taxon>
        <taxon>Actinomycetota</taxon>
        <taxon>Actinomycetes</taxon>
        <taxon>Mycobacteriales</taxon>
        <taxon>Nocardiaceae</taxon>
        <taxon>Antrihabitans</taxon>
    </lineage>
</organism>
<evidence type="ECO:0000256" key="4">
    <source>
        <dbReference type="ARBA" id="ARBA00023163"/>
    </source>
</evidence>
<reference evidence="7 8" key="1">
    <citation type="submission" date="2019-05" db="EMBL/GenBank/DDBJ databases">
        <authorList>
            <person name="Lee S.D."/>
        </authorList>
    </citation>
    <scope>NUCLEOTIDE SEQUENCE [LARGE SCALE GENOMIC DNA]</scope>
    <source>
        <strain evidence="7 8">YC2-7</strain>
    </source>
</reference>
<accession>A0A848KII2</accession>
<evidence type="ECO:0000313" key="8">
    <source>
        <dbReference type="Proteomes" id="UP000535543"/>
    </source>
</evidence>
<dbReference type="SUPFAM" id="SSF46689">
    <property type="entry name" value="Homeodomain-like"/>
    <property type="match status" value="1"/>
</dbReference>